<keyword evidence="2" id="KW-0677">Repeat</keyword>
<evidence type="ECO:0000256" key="4">
    <source>
        <dbReference type="ARBA" id="ARBA00025740"/>
    </source>
</evidence>
<dbReference type="SUPFAM" id="SSF50978">
    <property type="entry name" value="WD40 repeat-like"/>
    <property type="match status" value="1"/>
</dbReference>
<dbReference type="WBParaSite" id="MBELARI_LOCUS11544">
    <property type="protein sequence ID" value="MBELARI_LOCUS11544"/>
    <property type="gene ID" value="MBELARI_LOCUS11544"/>
</dbReference>
<organism evidence="5 6">
    <name type="scientific">Mesorhabditis belari</name>
    <dbReference type="NCBI Taxonomy" id="2138241"/>
    <lineage>
        <taxon>Eukaryota</taxon>
        <taxon>Metazoa</taxon>
        <taxon>Ecdysozoa</taxon>
        <taxon>Nematoda</taxon>
        <taxon>Chromadorea</taxon>
        <taxon>Rhabditida</taxon>
        <taxon>Rhabditina</taxon>
        <taxon>Rhabditomorpha</taxon>
        <taxon>Rhabditoidea</taxon>
        <taxon>Rhabditidae</taxon>
        <taxon>Mesorhabditinae</taxon>
        <taxon>Mesorhabditis</taxon>
    </lineage>
</organism>
<dbReference type="InterPro" id="IPR001680">
    <property type="entry name" value="WD40_rpt"/>
</dbReference>
<keyword evidence="5" id="KW-1185">Reference proteome</keyword>
<evidence type="ECO:0000256" key="2">
    <source>
        <dbReference type="ARBA" id="ARBA00022737"/>
    </source>
</evidence>
<keyword evidence="1" id="KW-0853">WD repeat</keyword>
<dbReference type="Proteomes" id="UP000887575">
    <property type="component" value="Unassembled WGS sequence"/>
</dbReference>
<dbReference type="AlphaFoldDB" id="A0AAF3EC67"/>
<evidence type="ECO:0000256" key="3">
    <source>
        <dbReference type="ARBA" id="ARBA00023006"/>
    </source>
</evidence>
<dbReference type="InterPro" id="IPR036322">
    <property type="entry name" value="WD40_repeat_dom_sf"/>
</dbReference>
<evidence type="ECO:0000313" key="5">
    <source>
        <dbReference type="Proteomes" id="UP000887575"/>
    </source>
</evidence>
<accession>A0AAF3EC67</accession>
<proteinExistence type="inferred from homology"/>
<comment type="similarity">
    <text evidence="4">Belongs to the WD repeat PROPPIN family.</text>
</comment>
<name>A0AAF3EC67_9BILA</name>
<sequence length="323" mass="35377">MRSIKINSVGINADQDIFSVATDSGIRLFNVNPLALLSSVSKDLVGSVGFCTILHRSNLIIFSGAPGSKFPSNTVFVWDDKAKELVLEIAVPGGAILNILASYTHLIVVQARKLHIFQFPNPCKLLRSEEVGLSQKTICALSADVTFPCLAFSGFKNEIAHMAMNKQGMLLATGSIKGTVIRIFDTRTCAPMWEFRRGTDPAGLHCIQFSPCSTFLAVSSDKGTIHIFSCRDSKSNVGSTKKNLLQQFMPSEQRSIAQISLEPRVLTLAFVPGSSTRIQSIVALCAGGTYHRFSFGLDGHTNREGFDYFMQLGDEEEFWTQPL</sequence>
<dbReference type="InterPro" id="IPR015943">
    <property type="entry name" value="WD40/YVTN_repeat-like_dom_sf"/>
</dbReference>
<keyword evidence="3" id="KW-0072">Autophagy</keyword>
<dbReference type="GO" id="GO:0006914">
    <property type="term" value="P:autophagy"/>
    <property type="evidence" value="ECO:0007669"/>
    <property type="project" value="UniProtKB-KW"/>
</dbReference>
<dbReference type="Gene3D" id="2.130.10.10">
    <property type="entry name" value="YVTN repeat-like/Quinoprotein amine dehydrogenase"/>
    <property type="match status" value="1"/>
</dbReference>
<evidence type="ECO:0000256" key="1">
    <source>
        <dbReference type="ARBA" id="ARBA00022574"/>
    </source>
</evidence>
<dbReference type="SMART" id="SM00320">
    <property type="entry name" value="WD40"/>
    <property type="match status" value="2"/>
</dbReference>
<evidence type="ECO:0000313" key="6">
    <source>
        <dbReference type="WBParaSite" id="MBELARI_LOCUS11544"/>
    </source>
</evidence>
<dbReference type="Pfam" id="PF21032">
    <property type="entry name" value="PROPPIN"/>
    <property type="match status" value="1"/>
</dbReference>
<reference evidence="6" key="1">
    <citation type="submission" date="2024-02" db="UniProtKB">
        <authorList>
            <consortium name="WormBaseParasite"/>
        </authorList>
    </citation>
    <scope>IDENTIFICATION</scope>
</reference>
<evidence type="ECO:0008006" key="7">
    <source>
        <dbReference type="Google" id="ProtNLM"/>
    </source>
</evidence>
<dbReference type="PANTHER" id="PTHR11227">
    <property type="entry name" value="WD-REPEAT PROTEIN INTERACTING WITH PHOSPHOINOSIDES WIPI -RELATED"/>
    <property type="match status" value="1"/>
</dbReference>
<dbReference type="InterPro" id="IPR048720">
    <property type="entry name" value="PROPPIN"/>
</dbReference>
<protein>
    <recommendedName>
        <fullName evidence="7">WD repeat domain phosphoinositide-interacting protein 4</fullName>
    </recommendedName>
</protein>
<dbReference type="GO" id="GO:0005737">
    <property type="term" value="C:cytoplasm"/>
    <property type="evidence" value="ECO:0007669"/>
    <property type="project" value="UniProtKB-ARBA"/>
</dbReference>